<dbReference type="KEGG" id="chyd:H4K34_03735"/>
<evidence type="ECO:0000313" key="2">
    <source>
        <dbReference type="EMBL" id="QNR24965.1"/>
    </source>
</evidence>
<dbReference type="RefSeq" id="WP_210759492.1">
    <property type="nucleotide sequence ID" value="NZ_CP060139.1"/>
</dbReference>
<feature type="signal peptide" evidence="1">
    <location>
        <begin position="1"/>
        <end position="20"/>
    </location>
</feature>
<sequence length="166" mass="18815">MKYKAMIAALSLLFLSSCLTDPWGDYGYPESNYKPILMERSSLESSVKLVDPQAIKNFGKIYRYNDLLFINEVYEGVHIINNADPANPVNIGFITIPGNIDIAIKNDYIYADNAVDLIVIAYDGQNVQVVDRNREVFPELPAPDGYYSSDLSERPENTIIVKWKEK</sequence>
<feature type="chain" id="PRO_5028833944" description="LVIVD repeat-containing protein" evidence="1">
    <location>
        <begin position="21"/>
        <end position="166"/>
    </location>
</feature>
<keyword evidence="3" id="KW-1185">Reference proteome</keyword>
<keyword evidence="1" id="KW-0732">Signal</keyword>
<dbReference type="PROSITE" id="PS51257">
    <property type="entry name" value="PROKAR_LIPOPROTEIN"/>
    <property type="match status" value="1"/>
</dbReference>
<name>A0A7H0VGW7_9FLAO</name>
<gene>
    <name evidence="2" type="ORF">H4K34_03735</name>
</gene>
<dbReference type="EMBL" id="CP060139">
    <property type="protein sequence ID" value="QNR24965.1"/>
    <property type="molecule type" value="Genomic_DNA"/>
</dbReference>
<dbReference type="AlphaFoldDB" id="A0A7H0VGW7"/>
<evidence type="ECO:0000313" key="3">
    <source>
        <dbReference type="Proteomes" id="UP000516305"/>
    </source>
</evidence>
<accession>A0A7H0VGW7</accession>
<proteinExistence type="predicted"/>
<dbReference type="Proteomes" id="UP000516305">
    <property type="component" value="Chromosome"/>
</dbReference>
<reference evidence="2 3" key="1">
    <citation type="submission" date="2020-08" db="EMBL/GenBank/DDBJ databases">
        <title>Croceimicrobium hydrocarbonivorans gen. nov., sp. nov., a novel marine bacterium isolated from a bacterial consortium that degrades polyethylene terephthalate.</title>
        <authorList>
            <person name="Liu R."/>
        </authorList>
    </citation>
    <scope>NUCLEOTIDE SEQUENCE [LARGE SCALE GENOMIC DNA]</scope>
    <source>
        <strain evidence="2 3">A20-9</strain>
    </source>
</reference>
<evidence type="ECO:0008006" key="4">
    <source>
        <dbReference type="Google" id="ProtNLM"/>
    </source>
</evidence>
<organism evidence="2 3">
    <name type="scientific">Croceimicrobium hydrocarbonivorans</name>
    <dbReference type="NCBI Taxonomy" id="2761580"/>
    <lineage>
        <taxon>Bacteria</taxon>
        <taxon>Pseudomonadati</taxon>
        <taxon>Bacteroidota</taxon>
        <taxon>Flavobacteriia</taxon>
        <taxon>Flavobacteriales</taxon>
        <taxon>Owenweeksiaceae</taxon>
        <taxon>Croceimicrobium</taxon>
    </lineage>
</organism>
<evidence type="ECO:0000256" key="1">
    <source>
        <dbReference type="SAM" id="SignalP"/>
    </source>
</evidence>
<protein>
    <recommendedName>
        <fullName evidence="4">LVIVD repeat-containing protein</fullName>
    </recommendedName>
</protein>